<dbReference type="Proteomes" id="UP001222027">
    <property type="component" value="Unassembled WGS sequence"/>
</dbReference>
<sequence length="74" mass="8309">MAASPITSHAGPEGEGAHIASHVTRERDSSSAPHNARRWGLDHMTSLSIRLPRVERDERNNKSKADVMFQLFTW</sequence>
<reference evidence="2 3" key="1">
    <citation type="submission" date="2022-12" db="EMBL/GenBank/DDBJ databases">
        <title>Chromosome-scale assembly of the Ensete ventricosum genome.</title>
        <authorList>
            <person name="Dussert Y."/>
            <person name="Stocks J."/>
            <person name="Wendawek A."/>
            <person name="Woldeyes F."/>
            <person name="Nichols R.A."/>
            <person name="Borrell J.S."/>
        </authorList>
    </citation>
    <scope>NUCLEOTIDE SEQUENCE [LARGE SCALE GENOMIC DNA]</scope>
    <source>
        <strain evidence="3">cv. Maze</strain>
        <tissue evidence="2">Seeds</tissue>
    </source>
</reference>
<accession>A0AAV8RD61</accession>
<protein>
    <submittedName>
        <fullName evidence="2">Uncharacterized protein</fullName>
    </submittedName>
</protein>
<dbReference type="EMBL" id="JAQQAF010000002">
    <property type="protein sequence ID" value="KAJ8504715.1"/>
    <property type="molecule type" value="Genomic_DNA"/>
</dbReference>
<feature type="region of interest" description="Disordered" evidence="1">
    <location>
        <begin position="1"/>
        <end position="39"/>
    </location>
</feature>
<evidence type="ECO:0000313" key="2">
    <source>
        <dbReference type="EMBL" id="KAJ8504715.1"/>
    </source>
</evidence>
<keyword evidence="3" id="KW-1185">Reference proteome</keyword>
<proteinExistence type="predicted"/>
<name>A0AAV8RD61_ENSVE</name>
<organism evidence="2 3">
    <name type="scientific">Ensete ventricosum</name>
    <name type="common">Abyssinian banana</name>
    <name type="synonym">Musa ensete</name>
    <dbReference type="NCBI Taxonomy" id="4639"/>
    <lineage>
        <taxon>Eukaryota</taxon>
        <taxon>Viridiplantae</taxon>
        <taxon>Streptophyta</taxon>
        <taxon>Embryophyta</taxon>
        <taxon>Tracheophyta</taxon>
        <taxon>Spermatophyta</taxon>
        <taxon>Magnoliopsida</taxon>
        <taxon>Liliopsida</taxon>
        <taxon>Zingiberales</taxon>
        <taxon>Musaceae</taxon>
        <taxon>Ensete</taxon>
    </lineage>
</organism>
<gene>
    <name evidence="2" type="ORF">OPV22_005601</name>
</gene>
<dbReference type="AlphaFoldDB" id="A0AAV8RD61"/>
<evidence type="ECO:0000313" key="3">
    <source>
        <dbReference type="Proteomes" id="UP001222027"/>
    </source>
</evidence>
<comment type="caution">
    <text evidence="2">The sequence shown here is derived from an EMBL/GenBank/DDBJ whole genome shotgun (WGS) entry which is preliminary data.</text>
</comment>
<evidence type="ECO:0000256" key="1">
    <source>
        <dbReference type="SAM" id="MobiDB-lite"/>
    </source>
</evidence>